<evidence type="ECO:0000313" key="1">
    <source>
        <dbReference type="EMBL" id="MCU9614079.1"/>
    </source>
</evidence>
<organism evidence="1 2">
    <name type="scientific">Perspicuibacillus lycopersici</name>
    <dbReference type="NCBI Taxonomy" id="1325689"/>
    <lineage>
        <taxon>Bacteria</taxon>
        <taxon>Bacillati</taxon>
        <taxon>Bacillota</taxon>
        <taxon>Bacilli</taxon>
        <taxon>Bacillales</taxon>
        <taxon>Bacillaceae</taxon>
        <taxon>Perspicuibacillus</taxon>
    </lineage>
</organism>
<name>A0AAE3LR12_9BACI</name>
<evidence type="ECO:0000313" key="2">
    <source>
        <dbReference type="Proteomes" id="UP001209318"/>
    </source>
</evidence>
<gene>
    <name evidence="1" type="ORF">OEV98_10960</name>
</gene>
<dbReference type="AlphaFoldDB" id="A0AAE3LR12"/>
<comment type="caution">
    <text evidence="1">The sequence shown here is derived from an EMBL/GenBank/DDBJ whole genome shotgun (WGS) entry which is preliminary data.</text>
</comment>
<dbReference type="EMBL" id="JAOUSF010000003">
    <property type="protein sequence ID" value="MCU9614079.1"/>
    <property type="molecule type" value="Genomic_DNA"/>
</dbReference>
<reference evidence="1" key="1">
    <citation type="submission" date="2022-10" db="EMBL/GenBank/DDBJ databases">
        <title>Description of Fervidibacillus gen. nov. in the family Fervidibacillaceae fam. nov. with two species, Fervidibacillus albus sp. nov., and Fervidibacillus halotolerans sp. nov., isolated from tidal flat sediments.</title>
        <authorList>
            <person name="Kwon K.K."/>
            <person name="Yang S.-H."/>
        </authorList>
    </citation>
    <scope>NUCLEOTIDE SEQUENCE</scope>
    <source>
        <strain evidence="1">JCM 19140</strain>
    </source>
</reference>
<dbReference type="Proteomes" id="UP001209318">
    <property type="component" value="Unassembled WGS sequence"/>
</dbReference>
<dbReference type="RefSeq" id="WP_263073315.1">
    <property type="nucleotide sequence ID" value="NZ_JAOUSF010000003.1"/>
</dbReference>
<accession>A0AAE3LR12</accession>
<keyword evidence="2" id="KW-1185">Reference proteome</keyword>
<sequence length="73" mass="8477">MEALEEYILNEVGKTREEFEKEVEAKRDASPLKALQEENATLLYDAMIKDFKIETLEQDQANLMYLVMMGGME</sequence>
<proteinExistence type="predicted"/>
<protein>
    <submittedName>
        <fullName evidence="1">Uncharacterized protein</fullName>
    </submittedName>
</protein>